<evidence type="ECO:0000256" key="4">
    <source>
        <dbReference type="ARBA" id="ARBA00022553"/>
    </source>
</evidence>
<dbReference type="SMART" id="SM00387">
    <property type="entry name" value="HATPase_c"/>
    <property type="match status" value="1"/>
</dbReference>
<dbReference type="PRINTS" id="PR00344">
    <property type="entry name" value="BCTRLSENSOR"/>
</dbReference>
<organism evidence="14">
    <name type="scientific">Methyloraptor flagellatus</name>
    <dbReference type="NCBI Taxonomy" id="3162530"/>
    <lineage>
        <taxon>Bacteria</taxon>
        <taxon>Pseudomonadati</taxon>
        <taxon>Pseudomonadota</taxon>
        <taxon>Alphaproteobacteria</taxon>
        <taxon>Hyphomicrobiales</taxon>
        <taxon>Ancalomicrobiaceae</taxon>
        <taxon>Methyloraptor</taxon>
    </lineage>
</organism>
<dbReference type="EMBL" id="CP158568">
    <property type="protein sequence ID" value="XBY42870.1"/>
    <property type="molecule type" value="Genomic_DNA"/>
</dbReference>
<dbReference type="InterPro" id="IPR036890">
    <property type="entry name" value="HATPase_C_sf"/>
</dbReference>
<evidence type="ECO:0000256" key="3">
    <source>
        <dbReference type="ARBA" id="ARBA00012438"/>
    </source>
</evidence>
<evidence type="ECO:0000256" key="10">
    <source>
        <dbReference type="ARBA" id="ARBA00023136"/>
    </source>
</evidence>
<keyword evidence="10 11" id="KW-0472">Membrane</keyword>
<dbReference type="InterPro" id="IPR005467">
    <property type="entry name" value="His_kinase_dom"/>
</dbReference>
<dbReference type="InterPro" id="IPR050428">
    <property type="entry name" value="TCS_sensor_his_kinase"/>
</dbReference>
<accession>A0AAU7X516</accession>
<keyword evidence="9" id="KW-0902">Two-component regulatory system</keyword>
<dbReference type="SUPFAM" id="SSF47384">
    <property type="entry name" value="Homodimeric domain of signal transducing histidine kinase"/>
    <property type="match status" value="1"/>
</dbReference>
<dbReference type="Gene3D" id="3.30.565.10">
    <property type="entry name" value="Histidine kinase-like ATPase, C-terminal domain"/>
    <property type="match status" value="1"/>
</dbReference>
<evidence type="ECO:0000259" key="13">
    <source>
        <dbReference type="PROSITE" id="PS50885"/>
    </source>
</evidence>
<reference evidence="14" key="1">
    <citation type="submission" date="2024-06" db="EMBL/GenBank/DDBJ databases">
        <title>Methylostella associata gen. nov., sp. nov., a novel Ancalomicrobiaceae-affiliated facultatively methylotrophic bacteria that feed on methanotrophs of the genus Methylococcus.</title>
        <authorList>
            <person name="Saltykova V."/>
            <person name="Danilova O.V."/>
            <person name="Oshkin I.Y."/>
            <person name="Belova S.E."/>
            <person name="Pimenov N.V."/>
            <person name="Dedysh S.N."/>
        </authorList>
    </citation>
    <scope>NUCLEOTIDE SEQUENCE</scope>
    <source>
        <strain evidence="14">S20</strain>
    </source>
</reference>
<evidence type="ECO:0000256" key="6">
    <source>
        <dbReference type="ARBA" id="ARBA00022692"/>
    </source>
</evidence>
<evidence type="ECO:0000256" key="1">
    <source>
        <dbReference type="ARBA" id="ARBA00000085"/>
    </source>
</evidence>
<dbReference type="SUPFAM" id="SSF55874">
    <property type="entry name" value="ATPase domain of HSP90 chaperone/DNA topoisomerase II/histidine kinase"/>
    <property type="match status" value="1"/>
</dbReference>
<keyword evidence="5" id="KW-0808">Transferase</keyword>
<feature type="domain" description="Histidine kinase" evidence="12">
    <location>
        <begin position="255"/>
        <end position="461"/>
    </location>
</feature>
<evidence type="ECO:0000256" key="8">
    <source>
        <dbReference type="ARBA" id="ARBA00022989"/>
    </source>
</evidence>
<feature type="domain" description="HAMP" evidence="13">
    <location>
        <begin position="196"/>
        <end position="247"/>
    </location>
</feature>
<proteinExistence type="predicted"/>
<dbReference type="EC" id="2.7.13.3" evidence="3"/>
<keyword evidence="4" id="KW-0597">Phosphoprotein</keyword>
<dbReference type="GO" id="GO:0005524">
    <property type="term" value="F:ATP binding"/>
    <property type="evidence" value="ECO:0007669"/>
    <property type="project" value="UniProtKB-KW"/>
</dbReference>
<dbReference type="Pfam" id="PF02518">
    <property type="entry name" value="HATPase_c"/>
    <property type="match status" value="1"/>
</dbReference>
<feature type="transmembrane region" description="Helical" evidence="11">
    <location>
        <begin position="177"/>
        <end position="199"/>
    </location>
</feature>
<comment type="catalytic activity">
    <reaction evidence="1">
        <text>ATP + protein L-histidine = ADP + protein N-phospho-L-histidine.</text>
        <dbReference type="EC" id="2.7.13.3"/>
    </reaction>
</comment>
<evidence type="ECO:0000256" key="9">
    <source>
        <dbReference type="ARBA" id="ARBA00023012"/>
    </source>
</evidence>
<protein>
    <recommendedName>
        <fullName evidence="3">histidine kinase</fullName>
        <ecNumber evidence="3">2.7.13.3</ecNumber>
    </recommendedName>
</protein>
<name>A0AAU7X516_9HYPH</name>
<dbReference type="PROSITE" id="PS50885">
    <property type="entry name" value="HAMP"/>
    <property type="match status" value="1"/>
</dbReference>
<dbReference type="GO" id="GO:0000155">
    <property type="term" value="F:phosphorelay sensor kinase activity"/>
    <property type="evidence" value="ECO:0007669"/>
    <property type="project" value="InterPro"/>
</dbReference>
<dbReference type="PROSITE" id="PS50109">
    <property type="entry name" value="HIS_KIN"/>
    <property type="match status" value="1"/>
</dbReference>
<comment type="subcellular location">
    <subcellularLocation>
        <location evidence="2">Membrane</location>
    </subcellularLocation>
</comment>
<evidence type="ECO:0000259" key="12">
    <source>
        <dbReference type="PROSITE" id="PS50109"/>
    </source>
</evidence>
<keyword evidence="14" id="KW-0067">ATP-binding</keyword>
<keyword evidence="14" id="KW-0547">Nucleotide-binding</keyword>
<dbReference type="GO" id="GO:0005886">
    <property type="term" value="C:plasma membrane"/>
    <property type="evidence" value="ECO:0007669"/>
    <property type="project" value="TreeGrafter"/>
</dbReference>
<dbReference type="InterPro" id="IPR036097">
    <property type="entry name" value="HisK_dim/P_sf"/>
</dbReference>
<evidence type="ECO:0000256" key="5">
    <source>
        <dbReference type="ARBA" id="ARBA00022679"/>
    </source>
</evidence>
<evidence type="ECO:0000256" key="11">
    <source>
        <dbReference type="SAM" id="Phobius"/>
    </source>
</evidence>
<gene>
    <name evidence="14" type="ORF">ABS361_12160</name>
</gene>
<dbReference type="InterPro" id="IPR003594">
    <property type="entry name" value="HATPase_dom"/>
</dbReference>
<dbReference type="AlphaFoldDB" id="A0AAU7X516"/>
<evidence type="ECO:0000313" key="14">
    <source>
        <dbReference type="EMBL" id="XBY42870.1"/>
    </source>
</evidence>
<dbReference type="RefSeq" id="WP_407047971.1">
    <property type="nucleotide sequence ID" value="NZ_CP158568.1"/>
</dbReference>
<dbReference type="KEGG" id="mflg:ABS361_12160"/>
<dbReference type="PANTHER" id="PTHR45436:SF5">
    <property type="entry name" value="SENSOR HISTIDINE KINASE TRCS"/>
    <property type="match status" value="1"/>
</dbReference>
<evidence type="ECO:0000256" key="2">
    <source>
        <dbReference type="ARBA" id="ARBA00004370"/>
    </source>
</evidence>
<dbReference type="InterPro" id="IPR004358">
    <property type="entry name" value="Sig_transdc_His_kin-like_C"/>
</dbReference>
<dbReference type="Gene3D" id="1.10.287.130">
    <property type="match status" value="1"/>
</dbReference>
<dbReference type="InterPro" id="IPR003660">
    <property type="entry name" value="HAMP_dom"/>
</dbReference>
<keyword evidence="7" id="KW-0418">Kinase</keyword>
<sequence length="461" mass="49823">MRGSSLALRLFVLAAIWSALSLAAAGFVLIAVYRGSVERAFDERLGVYLKTLVGAMAAQSADGGGTFKEPGNVGEPRFELPLSGWYWVVRRAGDGKVLMTSPSLVGEVLALPSDSGVVPGDDRIAKAYIVGPDRQDLRVLEREISFDETAEHAYRIAVAGDAGGLRDDVTAFSTRTALILFLVGLGLVVTTSFQVRLGLSPIERMRQALFRIRAGDAERLDGSFPSEIVPLAQELNALIEANRETMERARTHVGNLAHALKTPLSVITNEARSSQAPIAPRIVEQAALMKEHIDHHLERARMAAQRRVIGAVTDVGPIVERLARAMRKIHEQKGVVVEVELAEPVRFRGEKQDLEEALGNLMDNACKWCRGHVVVTVTVEAAARSGDRRFLTVTVDDDGPGLSPEKRAEALKRGRRLDETVPGTGLGLNIVTELAALYGGRFALADAPLGGLRCELVLPAL</sequence>
<keyword evidence="6 11" id="KW-0812">Transmembrane</keyword>
<evidence type="ECO:0000256" key="7">
    <source>
        <dbReference type="ARBA" id="ARBA00022777"/>
    </source>
</evidence>
<dbReference type="PANTHER" id="PTHR45436">
    <property type="entry name" value="SENSOR HISTIDINE KINASE YKOH"/>
    <property type="match status" value="1"/>
</dbReference>
<keyword evidence="8 11" id="KW-1133">Transmembrane helix</keyword>